<dbReference type="CDD" id="cd04488">
    <property type="entry name" value="RecG_wedge_OBF"/>
    <property type="match status" value="1"/>
</dbReference>
<accession>A0A0U1NR38</accession>
<dbReference type="InterPro" id="IPR047112">
    <property type="entry name" value="RecG/Mfd"/>
</dbReference>
<name>A0A0U1NR38_9BACI</name>
<evidence type="ECO:0000256" key="1">
    <source>
        <dbReference type="ARBA" id="ARBA00007504"/>
    </source>
</evidence>
<evidence type="ECO:0000256" key="12">
    <source>
        <dbReference type="ARBA" id="ARBA00034617"/>
    </source>
</evidence>
<dbReference type="InterPro" id="IPR033454">
    <property type="entry name" value="RecG_wedge"/>
</dbReference>
<dbReference type="Pfam" id="PF17191">
    <property type="entry name" value="RecG_wedge"/>
    <property type="match status" value="1"/>
</dbReference>
<dbReference type="Pfam" id="PF00271">
    <property type="entry name" value="Helicase_C"/>
    <property type="match status" value="1"/>
</dbReference>
<dbReference type="InterPro" id="IPR027417">
    <property type="entry name" value="P-loop_NTPase"/>
</dbReference>
<dbReference type="GO" id="GO:0043138">
    <property type="term" value="F:3'-5' DNA helicase activity"/>
    <property type="evidence" value="ECO:0007669"/>
    <property type="project" value="UniProtKB-EC"/>
</dbReference>
<dbReference type="InterPro" id="IPR045562">
    <property type="entry name" value="RecG_dom3_C"/>
</dbReference>
<keyword evidence="19" id="KW-1185">Reference proteome</keyword>
<dbReference type="GO" id="GO:0003677">
    <property type="term" value="F:DNA binding"/>
    <property type="evidence" value="ECO:0007669"/>
    <property type="project" value="UniProtKB-KW"/>
</dbReference>
<evidence type="ECO:0000256" key="15">
    <source>
        <dbReference type="RuleBase" id="RU363016"/>
    </source>
</evidence>
<keyword evidence="4 15" id="KW-0227">DNA damage</keyword>
<dbReference type="NCBIfam" id="TIGR00643">
    <property type="entry name" value="recG"/>
    <property type="match status" value="1"/>
</dbReference>
<evidence type="ECO:0000256" key="6">
    <source>
        <dbReference type="ARBA" id="ARBA00022806"/>
    </source>
</evidence>
<keyword evidence="10 15" id="KW-0234">DNA repair</keyword>
<evidence type="ECO:0000256" key="7">
    <source>
        <dbReference type="ARBA" id="ARBA00022840"/>
    </source>
</evidence>
<comment type="function">
    <text evidence="15">Plays a critical role in recombination and DNA repair. Helps process Holliday junction intermediates to mature products by catalyzing branch migration. Has replication fork regression activity, unwinds stalled or blocked replication forks to make a HJ that can be resolved. Has a DNA unwinding activity characteristic of a DNA helicase with 3'-5' polarity.</text>
</comment>
<dbReference type="Proteomes" id="UP000199087">
    <property type="component" value="Unassembled WGS sequence"/>
</dbReference>
<protein>
    <recommendedName>
        <fullName evidence="2 15">ATP-dependent DNA helicase RecG</fullName>
        <ecNumber evidence="13 15">5.6.2.4</ecNumber>
    </recommendedName>
</protein>
<evidence type="ECO:0000256" key="5">
    <source>
        <dbReference type="ARBA" id="ARBA00022801"/>
    </source>
</evidence>
<dbReference type="RefSeq" id="WP_090630129.1">
    <property type="nucleotide sequence ID" value="NZ_CVRB01000001.1"/>
</dbReference>
<keyword evidence="6 15" id="KW-0347">Helicase</keyword>
<evidence type="ECO:0000256" key="9">
    <source>
        <dbReference type="ARBA" id="ARBA00023172"/>
    </source>
</evidence>
<dbReference type="InterPro" id="IPR011545">
    <property type="entry name" value="DEAD/DEAH_box_helicase_dom"/>
</dbReference>
<dbReference type="SUPFAM" id="SSF52540">
    <property type="entry name" value="P-loop containing nucleoside triphosphate hydrolases"/>
    <property type="match status" value="2"/>
</dbReference>
<dbReference type="NCBIfam" id="NF008165">
    <property type="entry name" value="PRK10917.1-3"/>
    <property type="match status" value="1"/>
</dbReference>
<dbReference type="NCBIfam" id="NF008168">
    <property type="entry name" value="PRK10917.2-2"/>
    <property type="match status" value="1"/>
</dbReference>
<dbReference type="OrthoDB" id="9804325at2"/>
<sequence length="682" mass="77707">MNPNLNQSVMALKGIGEETAQNLAEMKIFSINDLLEYFPYRYDDYSLRDLAEVQHDEKVTVEGKVHSEPSLSFYGRKKSKLMIRLFVGRYLIKVVFFNQPYLKNKLIVNETITVTGKWDAHRQTITASEMQSGPNGKIKDFEPVYSLRGKITNKGMRKFIYLAFQQYGQSIEENMPISLLQTYKLLNRKDALQVMHFPKNAEDVKHARRRFVYEEFLLFQLKMQALRKFEREHNPGISQDYNLSKVKEFIKCLPFPLTTAQKRVVNEIMTDLKASTRMNRLLQGDVGSGKTVVAAIGLYASVTAGFQGALMVPTEILAEQHAQSLNDLLAPFQVRCELLTSAVKGKRRREILADLSNGEIDILIGTHALIQDEVSFQKLGFVITDEQHRFGVEQRRVLREKGENPDVLFMTATPIPRTLAITVFGEMDVSIIDEMPAGRKSIETYWAKPEMLDRVLSFVEKELAKSHQAYVICPLIEESDKLDVQNAIDVHTTLSHYFQNRFKVGLMHGRLSSDEKDAVMKAFSVNDIQVLVSTTVVEVGVNVPNATIMVIYDAERFGLSQLHQLRGRVGRGSDQSYCILLAAPKSEVGQERMRIMTETNDGFVLSEKDLELRGPGDFFGKKQSGIPEFRVADMVHDYRTLEVARNDAARLIQSKAFWTSPEYEYLKRQLEETGVLEGEKLD</sequence>
<evidence type="ECO:0000256" key="2">
    <source>
        <dbReference type="ARBA" id="ARBA00017846"/>
    </source>
</evidence>
<keyword evidence="7 15" id="KW-0067">ATP-binding</keyword>
<evidence type="ECO:0000256" key="11">
    <source>
        <dbReference type="ARBA" id="ARBA00023235"/>
    </source>
</evidence>
<dbReference type="PANTHER" id="PTHR47964">
    <property type="entry name" value="ATP-DEPENDENT DNA HELICASE HOMOLOG RECG, CHLOROPLASTIC"/>
    <property type="match status" value="1"/>
</dbReference>
<dbReference type="Gene3D" id="3.40.50.300">
    <property type="entry name" value="P-loop containing nucleotide triphosphate hydrolases"/>
    <property type="match status" value="2"/>
</dbReference>
<keyword evidence="5 15" id="KW-0378">Hydrolase</keyword>
<dbReference type="InterPro" id="IPR014001">
    <property type="entry name" value="Helicase_ATP-bd"/>
</dbReference>
<gene>
    <name evidence="18" type="primary">recG</name>
    <name evidence="18" type="ORF">BN000_00407</name>
</gene>
<evidence type="ECO:0000256" key="14">
    <source>
        <dbReference type="ARBA" id="ARBA00048988"/>
    </source>
</evidence>
<evidence type="ECO:0000256" key="8">
    <source>
        <dbReference type="ARBA" id="ARBA00023125"/>
    </source>
</evidence>
<proteinExistence type="inferred from homology"/>
<dbReference type="SMART" id="SM00487">
    <property type="entry name" value="DEXDc"/>
    <property type="match status" value="1"/>
</dbReference>
<dbReference type="Pfam" id="PF19833">
    <property type="entry name" value="RecG_dom3_C"/>
    <property type="match status" value="1"/>
</dbReference>
<dbReference type="InterPro" id="IPR012340">
    <property type="entry name" value="NA-bd_OB-fold"/>
</dbReference>
<dbReference type="GO" id="GO:0005524">
    <property type="term" value="F:ATP binding"/>
    <property type="evidence" value="ECO:0007669"/>
    <property type="project" value="UniProtKB-KW"/>
</dbReference>
<comment type="catalytic activity">
    <reaction evidence="14 15">
        <text>ATP + H2O = ADP + phosphate + H(+)</text>
        <dbReference type="Rhea" id="RHEA:13065"/>
        <dbReference type="ChEBI" id="CHEBI:15377"/>
        <dbReference type="ChEBI" id="CHEBI:15378"/>
        <dbReference type="ChEBI" id="CHEBI:30616"/>
        <dbReference type="ChEBI" id="CHEBI:43474"/>
        <dbReference type="ChEBI" id="CHEBI:456216"/>
        <dbReference type="EC" id="5.6.2.4"/>
    </reaction>
</comment>
<dbReference type="STRING" id="1499688.BN000_00407"/>
<evidence type="ECO:0000259" key="17">
    <source>
        <dbReference type="PROSITE" id="PS51194"/>
    </source>
</evidence>
<dbReference type="PROSITE" id="PS51194">
    <property type="entry name" value="HELICASE_CTER"/>
    <property type="match status" value="1"/>
</dbReference>
<dbReference type="Gene3D" id="2.40.50.140">
    <property type="entry name" value="Nucleic acid-binding proteins"/>
    <property type="match status" value="1"/>
</dbReference>
<evidence type="ECO:0000256" key="13">
    <source>
        <dbReference type="ARBA" id="ARBA00034808"/>
    </source>
</evidence>
<keyword evidence="11" id="KW-0413">Isomerase</keyword>
<keyword evidence="9 15" id="KW-0233">DNA recombination</keyword>
<keyword evidence="3 15" id="KW-0547">Nucleotide-binding</keyword>
<keyword evidence="8" id="KW-0238">DNA-binding</keyword>
<comment type="catalytic activity">
    <reaction evidence="12 15">
        <text>Couples ATP hydrolysis with the unwinding of duplex DNA by translocating in the 3'-5' direction.</text>
        <dbReference type="EC" id="5.6.2.4"/>
    </reaction>
</comment>
<organism evidence="18 19">
    <name type="scientific">Neobacillus massiliamazoniensis</name>
    <dbReference type="NCBI Taxonomy" id="1499688"/>
    <lineage>
        <taxon>Bacteria</taxon>
        <taxon>Bacillati</taxon>
        <taxon>Bacillota</taxon>
        <taxon>Bacilli</taxon>
        <taxon>Bacillales</taxon>
        <taxon>Bacillaceae</taxon>
        <taxon>Neobacillus</taxon>
    </lineage>
</organism>
<dbReference type="PANTHER" id="PTHR47964:SF1">
    <property type="entry name" value="ATP-DEPENDENT DNA HELICASE HOMOLOG RECG, CHLOROPLASTIC"/>
    <property type="match status" value="1"/>
</dbReference>
<evidence type="ECO:0000256" key="4">
    <source>
        <dbReference type="ARBA" id="ARBA00022763"/>
    </source>
</evidence>
<dbReference type="GO" id="GO:0006310">
    <property type="term" value="P:DNA recombination"/>
    <property type="evidence" value="ECO:0007669"/>
    <property type="project" value="UniProtKB-UniRule"/>
</dbReference>
<evidence type="ECO:0000259" key="16">
    <source>
        <dbReference type="PROSITE" id="PS51192"/>
    </source>
</evidence>
<evidence type="ECO:0000256" key="3">
    <source>
        <dbReference type="ARBA" id="ARBA00022741"/>
    </source>
</evidence>
<dbReference type="PROSITE" id="PS51192">
    <property type="entry name" value="HELICASE_ATP_BIND_1"/>
    <property type="match status" value="1"/>
</dbReference>
<dbReference type="InterPro" id="IPR004609">
    <property type="entry name" value="ATP-dep_DNA_helicase_RecG"/>
</dbReference>
<feature type="domain" description="Helicase ATP-binding" evidence="16">
    <location>
        <begin position="271"/>
        <end position="432"/>
    </location>
</feature>
<dbReference type="CDD" id="cd18811">
    <property type="entry name" value="SF2_C_RecG"/>
    <property type="match status" value="1"/>
</dbReference>
<dbReference type="EC" id="5.6.2.4" evidence="13 15"/>
<dbReference type="AlphaFoldDB" id="A0A0U1NR38"/>
<dbReference type="EMBL" id="CVRB01000001">
    <property type="protein sequence ID" value="CRK80523.1"/>
    <property type="molecule type" value="Genomic_DNA"/>
</dbReference>
<evidence type="ECO:0000313" key="18">
    <source>
        <dbReference type="EMBL" id="CRK80523.1"/>
    </source>
</evidence>
<dbReference type="GO" id="GO:0006281">
    <property type="term" value="P:DNA repair"/>
    <property type="evidence" value="ECO:0007669"/>
    <property type="project" value="UniProtKB-UniRule"/>
</dbReference>
<evidence type="ECO:0000313" key="19">
    <source>
        <dbReference type="Proteomes" id="UP000199087"/>
    </source>
</evidence>
<comment type="similarity">
    <text evidence="1 15">Belongs to the helicase family. RecG subfamily.</text>
</comment>
<dbReference type="Pfam" id="PF00270">
    <property type="entry name" value="DEAD"/>
    <property type="match status" value="1"/>
</dbReference>
<dbReference type="CDD" id="cd17992">
    <property type="entry name" value="DEXHc_RecG"/>
    <property type="match status" value="1"/>
</dbReference>
<reference evidence="19" key="1">
    <citation type="submission" date="2015-05" db="EMBL/GenBank/DDBJ databases">
        <authorList>
            <person name="Urmite Genomes"/>
        </authorList>
    </citation>
    <scope>NUCLEOTIDE SEQUENCE [LARGE SCALE GENOMIC DNA]</scope>
    <source>
        <strain evidence="19">LF1</strain>
    </source>
</reference>
<feature type="domain" description="Helicase C-terminal" evidence="17">
    <location>
        <begin position="451"/>
        <end position="611"/>
    </location>
</feature>
<evidence type="ECO:0000256" key="10">
    <source>
        <dbReference type="ARBA" id="ARBA00023204"/>
    </source>
</evidence>
<dbReference type="GO" id="GO:0016887">
    <property type="term" value="F:ATP hydrolysis activity"/>
    <property type="evidence" value="ECO:0007669"/>
    <property type="project" value="RHEA"/>
</dbReference>
<dbReference type="SMART" id="SM00490">
    <property type="entry name" value="HELICc"/>
    <property type="match status" value="1"/>
</dbReference>
<dbReference type="InterPro" id="IPR001650">
    <property type="entry name" value="Helicase_C-like"/>
</dbReference>
<dbReference type="SUPFAM" id="SSF50249">
    <property type="entry name" value="Nucleic acid-binding proteins"/>
    <property type="match status" value="1"/>
</dbReference>